<organism evidence="2 3">
    <name type="scientific">Thermococcus nautili</name>
    <dbReference type="NCBI Taxonomy" id="195522"/>
    <lineage>
        <taxon>Archaea</taxon>
        <taxon>Methanobacteriati</taxon>
        <taxon>Methanobacteriota</taxon>
        <taxon>Thermococci</taxon>
        <taxon>Thermococcales</taxon>
        <taxon>Thermococcaceae</taxon>
        <taxon>Thermococcus</taxon>
    </lineage>
</organism>
<dbReference type="KEGG" id="tnu:BD01_1451"/>
<dbReference type="GeneID" id="24958763"/>
<keyword evidence="1" id="KW-0472">Membrane</keyword>
<dbReference type="OrthoDB" id="100711at2157"/>
<dbReference type="HOGENOM" id="CLU_1590979_0_0_2"/>
<accession>W8NV57</accession>
<feature type="transmembrane region" description="Helical" evidence="1">
    <location>
        <begin position="107"/>
        <end position="125"/>
    </location>
</feature>
<feature type="transmembrane region" description="Helical" evidence="1">
    <location>
        <begin position="5"/>
        <end position="22"/>
    </location>
</feature>
<keyword evidence="3" id="KW-1185">Reference proteome</keyword>
<feature type="transmembrane region" description="Helical" evidence="1">
    <location>
        <begin position="131"/>
        <end position="153"/>
    </location>
</feature>
<dbReference type="RefSeq" id="WP_042691292.1">
    <property type="nucleotide sequence ID" value="NZ_CP007264.1"/>
</dbReference>
<dbReference type="eggNOG" id="ENOG502N5P8">
    <property type="taxonomic scope" value="Archaea"/>
</dbReference>
<keyword evidence="1" id="KW-0812">Transmembrane</keyword>
<sequence>MKSQILHSFLFFAISIGILNILAPLREVSYLTLAILISLLFLRAVLPKRFKNRTITFLWNFSVIFLMGSVIYHYNEHLAYSYFAGAGVVAAFYAFSDKLSYYAPQIAYFWVGLAIGFVLSLTVFIDEARDNTGLFLLLTFGLGLAMLLIGKLVNYRLFSKRLGTENIE</sequence>
<evidence type="ECO:0000256" key="1">
    <source>
        <dbReference type="SAM" id="Phobius"/>
    </source>
</evidence>
<evidence type="ECO:0000313" key="3">
    <source>
        <dbReference type="Proteomes" id="UP000019434"/>
    </source>
</evidence>
<dbReference type="AlphaFoldDB" id="W8NV57"/>
<gene>
    <name evidence="2" type="ORF">BD01_1451</name>
</gene>
<feature type="transmembrane region" description="Helical" evidence="1">
    <location>
        <begin position="28"/>
        <end position="46"/>
    </location>
</feature>
<dbReference type="Proteomes" id="UP000019434">
    <property type="component" value="Chromosome"/>
</dbReference>
<keyword evidence="1" id="KW-1133">Transmembrane helix</keyword>
<name>W8NV57_9EURY</name>
<protein>
    <submittedName>
        <fullName evidence="2">Uncharacterized protein</fullName>
    </submittedName>
</protein>
<proteinExistence type="predicted"/>
<dbReference type="STRING" id="195522.BD01_1451"/>
<evidence type="ECO:0000313" key="2">
    <source>
        <dbReference type="EMBL" id="AHL23062.1"/>
    </source>
</evidence>
<feature type="transmembrane region" description="Helical" evidence="1">
    <location>
        <begin position="55"/>
        <end position="72"/>
    </location>
</feature>
<feature type="transmembrane region" description="Helical" evidence="1">
    <location>
        <begin position="78"/>
        <end position="95"/>
    </location>
</feature>
<dbReference type="EMBL" id="CP007264">
    <property type="protein sequence ID" value="AHL23062.1"/>
    <property type="molecule type" value="Genomic_DNA"/>
</dbReference>
<reference evidence="2 3" key="1">
    <citation type="submission" date="2014-02" db="EMBL/GenBank/DDBJ databases">
        <title>Genome Sequence of an Hyperthermophilic Archaeon, Thermococcus nautili 30-1, producing viral vesicles.</title>
        <authorList>
            <person name="Oberto J."/>
            <person name="Gaudin M."/>
            <person name="Cossu M."/>
            <person name="Gorlas A."/>
            <person name="Slesarev A."/>
            <person name="Marguet E."/>
            <person name="Forterre P."/>
        </authorList>
    </citation>
    <scope>NUCLEOTIDE SEQUENCE [LARGE SCALE GENOMIC DNA]</scope>
    <source>
        <strain evidence="2 3">30-1</strain>
    </source>
</reference>